<evidence type="ECO:0000313" key="10">
    <source>
        <dbReference type="EMBL" id="CAA7404939.1"/>
    </source>
</evidence>
<evidence type="ECO:0000256" key="7">
    <source>
        <dbReference type="ARBA" id="ARBA00023136"/>
    </source>
</evidence>
<feature type="transmembrane region" description="Helical" evidence="9">
    <location>
        <begin position="258"/>
        <end position="280"/>
    </location>
</feature>
<dbReference type="Proteomes" id="UP000663760">
    <property type="component" value="Chromosome 11"/>
</dbReference>
<keyword evidence="9" id="KW-0406">Ion transport</keyword>
<evidence type="ECO:0000256" key="5">
    <source>
        <dbReference type="ARBA" id="ARBA00022753"/>
    </source>
</evidence>
<dbReference type="SUPFAM" id="SSF103481">
    <property type="entry name" value="Multidrug resistance efflux transporter EmrE"/>
    <property type="match status" value="1"/>
</dbReference>
<dbReference type="PANTHER" id="PTHR12570:SF9">
    <property type="entry name" value="MAGNESIUM TRANSPORTER NIPA8-RELATED"/>
    <property type="match status" value="1"/>
</dbReference>
<protein>
    <recommendedName>
        <fullName evidence="9">Probable magnesium transporter</fullName>
    </recommendedName>
</protein>
<reference evidence="10" key="1">
    <citation type="submission" date="2020-02" db="EMBL/GenBank/DDBJ databases">
        <authorList>
            <person name="Scholz U."/>
            <person name="Mascher M."/>
            <person name="Fiebig A."/>
        </authorList>
    </citation>
    <scope>NUCLEOTIDE SEQUENCE</scope>
</reference>
<accession>A0A7I8L4J7</accession>
<feature type="transmembrane region" description="Helical" evidence="9">
    <location>
        <begin position="188"/>
        <end position="208"/>
    </location>
</feature>
<dbReference type="GO" id="GO:0005886">
    <property type="term" value="C:plasma membrane"/>
    <property type="evidence" value="ECO:0007669"/>
    <property type="project" value="UniProtKB-SubCell"/>
</dbReference>
<evidence type="ECO:0000256" key="2">
    <source>
        <dbReference type="ARBA" id="ARBA00007001"/>
    </source>
</evidence>
<feature type="transmembrane region" description="Helical" evidence="9">
    <location>
        <begin position="109"/>
        <end position="127"/>
    </location>
</feature>
<keyword evidence="9" id="KW-0460">Magnesium</keyword>
<evidence type="ECO:0000256" key="4">
    <source>
        <dbReference type="ARBA" id="ARBA00022692"/>
    </source>
</evidence>
<organism evidence="10 11">
    <name type="scientific">Spirodela intermedia</name>
    <name type="common">Intermediate duckweed</name>
    <dbReference type="NCBI Taxonomy" id="51605"/>
    <lineage>
        <taxon>Eukaryota</taxon>
        <taxon>Viridiplantae</taxon>
        <taxon>Streptophyta</taxon>
        <taxon>Embryophyta</taxon>
        <taxon>Tracheophyta</taxon>
        <taxon>Spermatophyta</taxon>
        <taxon>Magnoliopsida</taxon>
        <taxon>Liliopsida</taxon>
        <taxon>Araceae</taxon>
        <taxon>Lemnoideae</taxon>
        <taxon>Spirodela</taxon>
    </lineage>
</organism>
<feature type="transmembrane region" description="Helical" evidence="9">
    <location>
        <begin position="147"/>
        <end position="167"/>
    </location>
</feature>
<keyword evidence="9" id="KW-0813">Transport</keyword>
<feature type="transmembrane region" description="Helical" evidence="9">
    <location>
        <begin position="6"/>
        <end position="25"/>
    </location>
</feature>
<keyword evidence="6 9" id="KW-1133">Transmembrane helix</keyword>
<comment type="subcellular location">
    <subcellularLocation>
        <location evidence="9">Cell membrane</location>
        <topology evidence="9">Multi-pass membrane protein</topology>
    </subcellularLocation>
    <subcellularLocation>
        <location evidence="9">Early endosome</location>
    </subcellularLocation>
    <subcellularLocation>
        <location evidence="1">Membrane</location>
        <topology evidence="1">Multi-pass membrane protein</topology>
    </subcellularLocation>
</comment>
<comment type="function">
    <text evidence="8 9">Acts as a Mg(2+) transporter. Can also transport other divalent cations such as Fe(2+), Sr(2+), Ba(2+), Mn(2+) and Co(2+) but to a much less extent than Mg(2+).</text>
</comment>
<keyword evidence="11" id="KW-1185">Reference proteome</keyword>
<dbReference type="GO" id="GO:0005769">
    <property type="term" value="C:early endosome"/>
    <property type="evidence" value="ECO:0007669"/>
    <property type="project" value="UniProtKB-SubCell"/>
</dbReference>
<dbReference type="AlphaFoldDB" id="A0A7I8L4J7"/>
<dbReference type="InterPro" id="IPR008521">
    <property type="entry name" value="Mg_trans_NIPA"/>
</dbReference>
<evidence type="ECO:0000256" key="1">
    <source>
        <dbReference type="ARBA" id="ARBA00004141"/>
    </source>
</evidence>
<evidence type="ECO:0000256" key="8">
    <source>
        <dbReference type="ARBA" id="ARBA00025284"/>
    </source>
</evidence>
<evidence type="ECO:0000256" key="6">
    <source>
        <dbReference type="ARBA" id="ARBA00022989"/>
    </source>
</evidence>
<sequence>MGEWVVGAFINLFGSIAINFGTNLLKLGHDQRERLSMLGGDGSNRVALKPIIHFHTWRVGILFFVLGNCLNFISFGYAAQSLLAALGSVQFVSNIAFSYFVLTKMVTVKVMIATAFIVFGNVFLVSFGNHQSPVFTPEQLAEKYKNLVFLLYCLTLVLVVAVNHYIYRKGEISVSASSPEFSPYWHTLLPFSYAIVSGAVGSCSVLFAKSLSNMLRLTMSSSYHLHSWFTYSMFLLFLSTAGFWMARLNEGLSLFDAILIVPMFQISWTFFSICTGFVYFQEYQVFDGLRTTMFVLGMSFVFIGISLLAPDDYSKGGDARDARDAYPASSFAQGIPADANRLGKQRNDDAEPKDSRLLWWPLRAKAESFLSKAKAACSLSLGLGEESMHASSVLVMPMVSSRTTGFRGTTIFSRARFGPLDEDHWPAFSMDIIDHEPPNDATLLLPRPSSS</sequence>
<dbReference type="EMBL" id="LR746274">
    <property type="protein sequence ID" value="CAA7404939.1"/>
    <property type="molecule type" value="Genomic_DNA"/>
</dbReference>
<evidence type="ECO:0000256" key="3">
    <source>
        <dbReference type="ARBA" id="ARBA00011738"/>
    </source>
</evidence>
<evidence type="ECO:0000256" key="9">
    <source>
        <dbReference type="RuleBase" id="RU363078"/>
    </source>
</evidence>
<dbReference type="Pfam" id="PF05653">
    <property type="entry name" value="Mg_trans_NIPA"/>
    <property type="match status" value="1"/>
</dbReference>
<feature type="transmembrane region" description="Helical" evidence="9">
    <location>
        <begin position="59"/>
        <end position="77"/>
    </location>
</feature>
<proteinExistence type="inferred from homology"/>
<gene>
    <name evidence="10" type="ORF">SI8410_11015617</name>
</gene>
<name>A0A7I8L4J7_SPIIN</name>
<feature type="transmembrane region" description="Helical" evidence="9">
    <location>
        <begin position="292"/>
        <end position="310"/>
    </location>
</feature>
<feature type="transmembrane region" description="Helical" evidence="9">
    <location>
        <begin position="228"/>
        <end position="246"/>
    </location>
</feature>
<evidence type="ECO:0000313" key="11">
    <source>
        <dbReference type="Proteomes" id="UP000663760"/>
    </source>
</evidence>
<keyword evidence="5 9" id="KW-0967">Endosome</keyword>
<dbReference type="OrthoDB" id="165382at2759"/>
<comment type="subunit">
    <text evidence="3 9">Homodimer.</text>
</comment>
<dbReference type="GO" id="GO:0015095">
    <property type="term" value="F:magnesium ion transmembrane transporter activity"/>
    <property type="evidence" value="ECO:0007669"/>
    <property type="project" value="UniProtKB-UniRule"/>
</dbReference>
<comment type="similarity">
    <text evidence="2 9">Belongs to the NIPA (TC 2.A.7) family.</text>
</comment>
<keyword evidence="9" id="KW-1003">Cell membrane</keyword>
<keyword evidence="4 9" id="KW-0812">Transmembrane</keyword>
<dbReference type="PANTHER" id="PTHR12570">
    <property type="match status" value="1"/>
</dbReference>
<keyword evidence="7 9" id="KW-0472">Membrane</keyword>
<dbReference type="InterPro" id="IPR037185">
    <property type="entry name" value="EmrE-like"/>
</dbReference>